<dbReference type="Pfam" id="PF11059">
    <property type="entry name" value="DUF2860"/>
    <property type="match status" value="1"/>
</dbReference>
<accession>A0A5D0MMM1</accession>
<protein>
    <submittedName>
        <fullName evidence="1">DUF2860 domain-containing protein</fullName>
    </submittedName>
</protein>
<evidence type="ECO:0000313" key="2">
    <source>
        <dbReference type="Proteomes" id="UP000323337"/>
    </source>
</evidence>
<organism evidence="1 2">
    <name type="scientific">Flexistipes sinusarabici</name>
    <dbReference type="NCBI Taxonomy" id="2352"/>
    <lineage>
        <taxon>Bacteria</taxon>
        <taxon>Pseudomonadati</taxon>
        <taxon>Deferribacterota</taxon>
        <taxon>Deferribacteres</taxon>
        <taxon>Deferribacterales</taxon>
        <taxon>Flexistipitaceae</taxon>
        <taxon>Flexistipes</taxon>
    </lineage>
</organism>
<gene>
    <name evidence="1" type="ORF">FXF49_07610</name>
</gene>
<dbReference type="PIRSF" id="PIRSF028696">
    <property type="entry name" value="UCP028696"/>
    <property type="match status" value="1"/>
</dbReference>
<dbReference type="InterPro" id="IPR016896">
    <property type="entry name" value="DUF2860"/>
</dbReference>
<dbReference type="AlphaFoldDB" id="A0A5D0MMM1"/>
<reference evidence="1 2" key="1">
    <citation type="submission" date="2019-08" db="EMBL/GenBank/DDBJ databases">
        <title>Genomic characterization of a novel candidate phylum (ARYD3) from a high temperature, high salinity tertiary oil reservoir in north central Oklahoma, USA.</title>
        <authorList>
            <person name="Youssef N.H."/>
            <person name="Yadav A."/>
            <person name="Elshahed M.S."/>
        </authorList>
    </citation>
    <scope>NUCLEOTIDE SEQUENCE [LARGE SCALE GENOMIC DNA]</scope>
    <source>
        <strain evidence="1">ARYD1</strain>
    </source>
</reference>
<proteinExistence type="predicted"/>
<dbReference type="Proteomes" id="UP000323337">
    <property type="component" value="Unassembled WGS sequence"/>
</dbReference>
<dbReference type="EMBL" id="VSIV01000180">
    <property type="protein sequence ID" value="TYB33195.1"/>
    <property type="molecule type" value="Genomic_DNA"/>
</dbReference>
<evidence type="ECO:0000313" key="1">
    <source>
        <dbReference type="EMBL" id="TYB33195.1"/>
    </source>
</evidence>
<dbReference type="RefSeq" id="WP_303701305.1">
    <property type="nucleotide sequence ID" value="NZ_VSIV01000180.1"/>
</dbReference>
<name>A0A5D0MMM1_FLESI</name>
<comment type="caution">
    <text evidence="1">The sequence shown here is derived from an EMBL/GenBank/DDBJ whole genome shotgun (WGS) entry which is preliminary data.</text>
</comment>
<sequence length="303" mass="34488">MYRTWLFIFLFLPALVFAGENFFEAGIAYLYQENNLAVDSDNEKISSYSDPDDGFSKITPIVSFSYNFDKYYIKSSPLSTEGEGIQAGATFSDLLYSDLTIFAVYNLPTKVWKNPYELNTDRSHTYKNSYGLGARLEEIVDSAFSYEIKVQMDDVRSDEVGTLYDDLERDGYVISQKLYRKFGLNEHLFLNLGVTYSKGLYDGDANSYDKIGLLGRLSFNKKEYSAQLIYFFGYSKFDENHPIFGDTREDTGGSILLSVRKNNILGNENVFASIYCGAGIGKSNIDFYEKRFEFIGMGVGYSF</sequence>